<accession>A0A2J6RD39</accession>
<feature type="compositionally biased region" description="Basic residues" evidence="7">
    <location>
        <begin position="61"/>
        <end position="70"/>
    </location>
</feature>
<name>A0A2J6RD39_HYAVF</name>
<comment type="catalytic activity">
    <reaction evidence="6">
        <text>2'-phospho-[ligated tRNA] + NAD(+) = mature tRNA + ADP-alpha-D-ribose 1'',2''-cyclic phosphate + nicotinamide</text>
        <dbReference type="Rhea" id="RHEA:23324"/>
        <dbReference type="Rhea" id="RHEA-COMP:11106"/>
        <dbReference type="Rhea" id="RHEA-COMP:11107"/>
        <dbReference type="ChEBI" id="CHEBI:17154"/>
        <dbReference type="ChEBI" id="CHEBI:57540"/>
        <dbReference type="ChEBI" id="CHEBI:76596"/>
        <dbReference type="ChEBI" id="CHEBI:82883"/>
        <dbReference type="ChEBI" id="CHEBI:85027"/>
        <dbReference type="EC" id="2.7.1.160"/>
    </reaction>
</comment>
<dbReference type="GO" id="GO:0000215">
    <property type="term" value="F:tRNA 2'-phosphotransferase activity"/>
    <property type="evidence" value="ECO:0007669"/>
    <property type="project" value="UniProtKB-EC"/>
</dbReference>
<proteinExistence type="inferred from homology"/>
<evidence type="ECO:0000313" key="8">
    <source>
        <dbReference type="EMBL" id="PMD36440.1"/>
    </source>
</evidence>
<dbReference type="PANTHER" id="PTHR12684:SF2">
    <property type="entry name" value="TRNA 2'-PHOSPHOTRANSFERASE 1"/>
    <property type="match status" value="1"/>
</dbReference>
<dbReference type="PANTHER" id="PTHR12684">
    <property type="entry name" value="PUTATIVE PHOSPHOTRANSFERASE"/>
    <property type="match status" value="1"/>
</dbReference>
<evidence type="ECO:0000256" key="2">
    <source>
        <dbReference type="ARBA" id="ARBA00009836"/>
    </source>
</evidence>
<reference evidence="8 9" key="1">
    <citation type="submission" date="2016-04" db="EMBL/GenBank/DDBJ databases">
        <title>A degradative enzymes factory behind the ericoid mycorrhizal symbiosis.</title>
        <authorList>
            <consortium name="DOE Joint Genome Institute"/>
            <person name="Martino E."/>
            <person name="Morin E."/>
            <person name="Grelet G."/>
            <person name="Kuo A."/>
            <person name="Kohler A."/>
            <person name="Daghino S."/>
            <person name="Barry K."/>
            <person name="Choi C."/>
            <person name="Cichocki N."/>
            <person name="Clum A."/>
            <person name="Copeland A."/>
            <person name="Hainaut M."/>
            <person name="Haridas S."/>
            <person name="Labutti K."/>
            <person name="Lindquist E."/>
            <person name="Lipzen A."/>
            <person name="Khouja H.-R."/>
            <person name="Murat C."/>
            <person name="Ohm R."/>
            <person name="Olson A."/>
            <person name="Spatafora J."/>
            <person name="Veneault-Fourrey C."/>
            <person name="Henrissat B."/>
            <person name="Grigoriev I."/>
            <person name="Martin F."/>
            <person name="Perotto S."/>
        </authorList>
    </citation>
    <scope>NUCLEOTIDE SEQUENCE [LARGE SCALE GENOMIC DNA]</scope>
    <source>
        <strain evidence="8 9">F</strain>
    </source>
</reference>
<keyword evidence="4" id="KW-0808">Transferase</keyword>
<dbReference type="Gene3D" id="1.10.10.970">
    <property type="entry name" value="RNA 2'-phosphotransferase, Tpt1/KptA family, N-terminal domain"/>
    <property type="match status" value="1"/>
</dbReference>
<dbReference type="STRING" id="1149755.A0A2J6RD39"/>
<evidence type="ECO:0000256" key="5">
    <source>
        <dbReference type="ARBA" id="ARBA00023027"/>
    </source>
</evidence>
<feature type="region of interest" description="Disordered" evidence="7">
    <location>
        <begin position="321"/>
        <end position="347"/>
    </location>
</feature>
<sequence length="375" mass="40958">MLKRSSSILSAFKNIPFSQSFTKTRTYNQQVNNKRTNSMAASRSAEDFIDMAEDLDLTARGGKRGGRGGRSKAEEGVKGEGRGRRAGGSGRGEMNREVAISKALSKLLRHAAVDVGLKLDPEGFARVDQVMQWQRLKSLHVTFDDIRIATTDNSKQRFSMKLNPALTTPPDPASENPSDWVIRANQGHSIAVDSAALLVPITIEAGNVPDVVVHGTYFGVYQAILDSGGLKRMSRNHIHFSTGLPEGKQGVVSGMRNDAELLIYVDIKKSLEDGEVWWISENGVVLTEGDKNGVLGTKYWKRVEGRKQDVGLLFEDGEKVGELPHNLRNKKPPHGKGPAPNAKEKLGKIDAKAKGKFIRAPNKSLGERLQDGDGP</sequence>
<evidence type="ECO:0000256" key="4">
    <source>
        <dbReference type="ARBA" id="ARBA00022679"/>
    </source>
</evidence>
<dbReference type="InterPro" id="IPR002745">
    <property type="entry name" value="Ptrans_KptA/Tpt1"/>
</dbReference>
<gene>
    <name evidence="8" type="ORF">L207DRAFT_514973</name>
</gene>
<evidence type="ECO:0000313" key="9">
    <source>
        <dbReference type="Proteomes" id="UP000235786"/>
    </source>
</evidence>
<dbReference type="SUPFAM" id="SSF56399">
    <property type="entry name" value="ADP-ribosylation"/>
    <property type="match status" value="1"/>
</dbReference>
<dbReference type="EMBL" id="KZ613950">
    <property type="protein sequence ID" value="PMD36440.1"/>
    <property type="molecule type" value="Genomic_DNA"/>
</dbReference>
<organism evidence="8 9">
    <name type="scientific">Hyaloscypha variabilis (strain UAMH 11265 / GT02V1 / F)</name>
    <name type="common">Meliniomyces variabilis</name>
    <dbReference type="NCBI Taxonomy" id="1149755"/>
    <lineage>
        <taxon>Eukaryota</taxon>
        <taxon>Fungi</taxon>
        <taxon>Dikarya</taxon>
        <taxon>Ascomycota</taxon>
        <taxon>Pezizomycotina</taxon>
        <taxon>Leotiomycetes</taxon>
        <taxon>Helotiales</taxon>
        <taxon>Hyaloscyphaceae</taxon>
        <taxon>Hyaloscypha</taxon>
        <taxon>Hyaloscypha variabilis</taxon>
    </lineage>
</organism>
<feature type="compositionally biased region" description="Basic and acidic residues" evidence="7">
    <location>
        <begin position="71"/>
        <end position="83"/>
    </location>
</feature>
<evidence type="ECO:0000256" key="7">
    <source>
        <dbReference type="SAM" id="MobiDB-lite"/>
    </source>
</evidence>
<evidence type="ECO:0000256" key="6">
    <source>
        <dbReference type="ARBA" id="ARBA00047949"/>
    </source>
</evidence>
<protein>
    <recommendedName>
        <fullName evidence="3">2'-phosphotransferase</fullName>
        <ecNumber evidence="3">2.7.1.160</ecNumber>
    </recommendedName>
</protein>
<dbReference type="AlphaFoldDB" id="A0A2J6RD39"/>
<comment type="function">
    <text evidence="1">Catalyzes the last step of tRNA splicing, the transfer of the splice junction 2'-phosphate from ligated tRNA to NAD to produce ADP-ribose 1''-2'' cyclic phosphate.</text>
</comment>
<dbReference type="EC" id="2.7.1.160" evidence="3"/>
<comment type="similarity">
    <text evidence="2">Belongs to the KptA/TPT1 family.</text>
</comment>
<evidence type="ECO:0000256" key="3">
    <source>
        <dbReference type="ARBA" id="ARBA00012007"/>
    </source>
</evidence>
<dbReference type="OrthoDB" id="419694at2759"/>
<dbReference type="InterPro" id="IPR042081">
    <property type="entry name" value="RNA_2'-PTrans_C"/>
</dbReference>
<dbReference type="InterPro" id="IPR042080">
    <property type="entry name" value="RNA_2'-PTrans_N"/>
</dbReference>
<keyword evidence="9" id="KW-1185">Reference proteome</keyword>
<dbReference type="Pfam" id="PF01885">
    <property type="entry name" value="PTS_2-RNA"/>
    <property type="match status" value="1"/>
</dbReference>
<dbReference type="Gene3D" id="3.20.170.30">
    <property type="match status" value="1"/>
</dbReference>
<feature type="region of interest" description="Disordered" evidence="7">
    <location>
        <begin position="59"/>
        <end position="94"/>
    </location>
</feature>
<keyword evidence="5" id="KW-0520">NAD</keyword>
<dbReference type="GO" id="GO:0006388">
    <property type="term" value="P:tRNA splicing, via endonucleolytic cleavage and ligation"/>
    <property type="evidence" value="ECO:0007669"/>
    <property type="project" value="TreeGrafter"/>
</dbReference>
<evidence type="ECO:0000256" key="1">
    <source>
        <dbReference type="ARBA" id="ARBA00003343"/>
    </source>
</evidence>
<dbReference type="Proteomes" id="UP000235786">
    <property type="component" value="Unassembled WGS sequence"/>
</dbReference>